<dbReference type="InterPro" id="IPR036513">
    <property type="entry name" value="STAS_dom_sf"/>
</dbReference>
<name>A0ABU2T197_9ACTN</name>
<evidence type="ECO:0000313" key="3">
    <source>
        <dbReference type="Proteomes" id="UP001180551"/>
    </source>
</evidence>
<dbReference type="Pfam" id="PF01740">
    <property type="entry name" value="STAS"/>
    <property type="match status" value="1"/>
</dbReference>
<accession>A0ABU2T197</accession>
<dbReference type="Gene3D" id="3.30.750.24">
    <property type="entry name" value="STAS domain"/>
    <property type="match status" value="1"/>
</dbReference>
<dbReference type="InterPro" id="IPR002645">
    <property type="entry name" value="STAS_dom"/>
</dbReference>
<gene>
    <name evidence="2" type="ORF">RM550_03250</name>
</gene>
<dbReference type="EMBL" id="JAVRFE010000003">
    <property type="protein sequence ID" value="MDT0454758.1"/>
    <property type="molecule type" value="Genomic_DNA"/>
</dbReference>
<organism evidence="2 3">
    <name type="scientific">Streptomyces mooreae</name>
    <dbReference type="NCBI Taxonomy" id="3075523"/>
    <lineage>
        <taxon>Bacteria</taxon>
        <taxon>Bacillati</taxon>
        <taxon>Actinomycetota</taxon>
        <taxon>Actinomycetes</taxon>
        <taxon>Kitasatosporales</taxon>
        <taxon>Streptomycetaceae</taxon>
        <taxon>Streptomyces</taxon>
    </lineage>
</organism>
<keyword evidence="3" id="KW-1185">Reference proteome</keyword>
<evidence type="ECO:0000259" key="1">
    <source>
        <dbReference type="PROSITE" id="PS50801"/>
    </source>
</evidence>
<dbReference type="PROSITE" id="PS50801">
    <property type="entry name" value="STAS"/>
    <property type="match status" value="1"/>
</dbReference>
<proteinExistence type="predicted"/>
<reference evidence="2" key="1">
    <citation type="submission" date="2024-05" db="EMBL/GenBank/DDBJ databases">
        <title>30 novel species of actinomycetes from the DSMZ collection.</title>
        <authorList>
            <person name="Nouioui I."/>
        </authorList>
    </citation>
    <scope>NUCLEOTIDE SEQUENCE</scope>
    <source>
        <strain evidence="2">DSM 41527</strain>
    </source>
</reference>
<feature type="domain" description="STAS" evidence="1">
    <location>
        <begin position="4"/>
        <end position="114"/>
    </location>
</feature>
<dbReference type="Proteomes" id="UP001180551">
    <property type="component" value="Unassembled WGS sequence"/>
</dbReference>
<dbReference type="CDD" id="cd07043">
    <property type="entry name" value="STAS_anti-anti-sigma_factors"/>
    <property type="match status" value="1"/>
</dbReference>
<sequence>MIPFTISTQYLDDTVLLMACGEVDRACEPACDRVLASLPATLSGVVLDMQNVPFMDVTGLHFLCALHRQTARHDTRLHTRGWQAQPRYVLDSALHLDLRGADLNIAVRAALDLL</sequence>
<comment type="caution">
    <text evidence="2">The sequence shown here is derived from an EMBL/GenBank/DDBJ whole genome shotgun (WGS) entry which is preliminary data.</text>
</comment>
<evidence type="ECO:0000313" key="2">
    <source>
        <dbReference type="EMBL" id="MDT0454758.1"/>
    </source>
</evidence>
<dbReference type="RefSeq" id="WP_311622188.1">
    <property type="nucleotide sequence ID" value="NZ_JAVRFE010000003.1"/>
</dbReference>
<dbReference type="SUPFAM" id="SSF52091">
    <property type="entry name" value="SpoIIaa-like"/>
    <property type="match status" value="1"/>
</dbReference>
<protein>
    <submittedName>
        <fullName evidence="2">STAS domain-containing protein</fullName>
    </submittedName>
</protein>